<dbReference type="PATRIC" id="fig|1305731.5.peg.2447"/>
<organism evidence="4 5">
    <name type="scientific">Marinobacter excellens HL-55</name>
    <dbReference type="NCBI Taxonomy" id="1305731"/>
    <lineage>
        <taxon>Bacteria</taxon>
        <taxon>Pseudomonadati</taxon>
        <taxon>Pseudomonadota</taxon>
        <taxon>Gammaproteobacteria</taxon>
        <taxon>Pseudomonadales</taxon>
        <taxon>Marinobacteraceae</taxon>
        <taxon>Marinobacter</taxon>
    </lineage>
</organism>
<sequence length="182" mass="19834">MIRIKTAAITFCLLSALPLAVSAQSAEFGPIEGDREFSLSGTGSNDRDFNSGSFGVTGDLGWYLRNDVVAGIRQSVNYADIEGEGVTDDFWNGSTRGYLDYQFLNDRARPFVGASLGGIYGDGVKDSAFAGLEAGLKYYVQTKTYFLARAEYQFLFSDTSDANDAFQDDGIWAYTVGLGYNF</sequence>
<dbReference type="STRING" id="1305731.GCA_000934705_01129"/>
<feature type="chain" id="PRO_5006147257" evidence="2">
    <location>
        <begin position="24"/>
        <end position="182"/>
    </location>
</feature>
<dbReference type="Gene3D" id="2.40.160.20">
    <property type="match status" value="1"/>
</dbReference>
<dbReference type="InterPro" id="IPR011250">
    <property type="entry name" value="OMP/PagP_B-barrel"/>
</dbReference>
<dbReference type="Proteomes" id="UP000050416">
    <property type="component" value="Unassembled WGS sequence"/>
</dbReference>
<evidence type="ECO:0000259" key="3">
    <source>
        <dbReference type="Pfam" id="PF13505"/>
    </source>
</evidence>
<evidence type="ECO:0000256" key="2">
    <source>
        <dbReference type="SAM" id="SignalP"/>
    </source>
</evidence>
<dbReference type="Pfam" id="PF13505">
    <property type="entry name" value="OMP_b-brl"/>
    <property type="match status" value="1"/>
</dbReference>
<protein>
    <submittedName>
        <fullName evidence="4">Outer membrane protein beta-barrel domain</fullName>
    </submittedName>
</protein>
<evidence type="ECO:0000256" key="1">
    <source>
        <dbReference type="ARBA" id="ARBA00022729"/>
    </source>
</evidence>
<comment type="caution">
    <text evidence="4">The sequence shown here is derived from an EMBL/GenBank/DDBJ whole genome shotgun (WGS) entry which is preliminary data.</text>
</comment>
<dbReference type="InterPro" id="IPR027385">
    <property type="entry name" value="Beta-barrel_OMP"/>
</dbReference>
<feature type="signal peptide" evidence="2">
    <location>
        <begin position="1"/>
        <end position="23"/>
    </location>
</feature>
<keyword evidence="1 2" id="KW-0732">Signal</keyword>
<dbReference type="EMBL" id="LJZQ01000003">
    <property type="protein sequence ID" value="KPQ30005.1"/>
    <property type="molecule type" value="Genomic_DNA"/>
</dbReference>
<feature type="domain" description="Outer membrane protein beta-barrel" evidence="3">
    <location>
        <begin position="10"/>
        <end position="182"/>
    </location>
</feature>
<evidence type="ECO:0000313" key="5">
    <source>
        <dbReference type="Proteomes" id="UP000050416"/>
    </source>
</evidence>
<dbReference type="AlphaFoldDB" id="A0A0P7ZL31"/>
<dbReference type="OrthoDB" id="7359057at2"/>
<gene>
    <name evidence="4" type="ORF">HLUCCX14_02695</name>
</gene>
<proteinExistence type="predicted"/>
<accession>A0A0P7ZL31</accession>
<dbReference type="SUPFAM" id="SSF56925">
    <property type="entry name" value="OMPA-like"/>
    <property type="match status" value="1"/>
</dbReference>
<evidence type="ECO:0000313" key="4">
    <source>
        <dbReference type="EMBL" id="KPQ30005.1"/>
    </source>
</evidence>
<name>A0A0P7ZL31_9GAMM</name>
<reference evidence="4 5" key="1">
    <citation type="submission" date="2015-09" db="EMBL/GenBank/DDBJ databases">
        <title>Identification and resolution of microdiversity through metagenomic sequencing of parallel consortia.</title>
        <authorList>
            <person name="Nelson W.C."/>
            <person name="Romine M.F."/>
            <person name="Lindemann S.R."/>
        </authorList>
    </citation>
    <scope>NUCLEOTIDE SEQUENCE [LARGE SCALE GENOMIC DNA]</scope>
    <source>
        <strain evidence="4">HL-55</strain>
    </source>
</reference>